<accession>A0ABS6XE17</accession>
<dbReference type="PANTHER" id="PTHR11364">
    <property type="entry name" value="THIOSULFATE SULFERTANSFERASE"/>
    <property type="match status" value="1"/>
</dbReference>
<keyword evidence="1" id="KW-0808">Transferase</keyword>
<keyword evidence="2" id="KW-0677">Repeat</keyword>
<name>A0ABS6XE17_9BACT</name>
<organism evidence="4 5">
    <name type="scientific">Pontibacter populi</name>
    <dbReference type="NCBI Taxonomy" id="890055"/>
    <lineage>
        <taxon>Bacteria</taxon>
        <taxon>Pseudomonadati</taxon>
        <taxon>Bacteroidota</taxon>
        <taxon>Cytophagia</taxon>
        <taxon>Cytophagales</taxon>
        <taxon>Hymenobacteraceae</taxon>
        <taxon>Pontibacter</taxon>
    </lineage>
</organism>
<reference evidence="4 5" key="1">
    <citation type="submission" date="2021-07" db="EMBL/GenBank/DDBJ databases">
        <authorList>
            <person name="Kim M.K."/>
        </authorList>
    </citation>
    <scope>NUCLEOTIDE SEQUENCE [LARGE SCALE GENOMIC DNA]</scope>
    <source>
        <strain evidence="4 5">HLY7-15</strain>
    </source>
</reference>
<evidence type="ECO:0000313" key="4">
    <source>
        <dbReference type="EMBL" id="MBW3365376.1"/>
    </source>
</evidence>
<dbReference type="SMART" id="SM00450">
    <property type="entry name" value="RHOD"/>
    <property type="match status" value="2"/>
</dbReference>
<dbReference type="InterPro" id="IPR001763">
    <property type="entry name" value="Rhodanese-like_dom"/>
</dbReference>
<dbReference type="SUPFAM" id="SSF52821">
    <property type="entry name" value="Rhodanese/Cell cycle control phosphatase"/>
    <property type="match status" value="2"/>
</dbReference>
<keyword evidence="5" id="KW-1185">Reference proteome</keyword>
<dbReference type="Gene3D" id="3.40.250.10">
    <property type="entry name" value="Rhodanese-like domain"/>
    <property type="match status" value="2"/>
</dbReference>
<comment type="caution">
    <text evidence="4">The sequence shown here is derived from an EMBL/GenBank/DDBJ whole genome shotgun (WGS) entry which is preliminary data.</text>
</comment>
<protein>
    <submittedName>
        <fullName evidence="4">Sulfurtransferase</fullName>
    </submittedName>
</protein>
<dbReference type="EMBL" id="JAHWXQ010000002">
    <property type="protein sequence ID" value="MBW3365376.1"/>
    <property type="molecule type" value="Genomic_DNA"/>
</dbReference>
<proteinExistence type="predicted"/>
<evidence type="ECO:0000256" key="1">
    <source>
        <dbReference type="ARBA" id="ARBA00022679"/>
    </source>
</evidence>
<evidence type="ECO:0000256" key="2">
    <source>
        <dbReference type="ARBA" id="ARBA00022737"/>
    </source>
</evidence>
<dbReference type="PANTHER" id="PTHR11364:SF27">
    <property type="entry name" value="SULFURTRANSFERASE"/>
    <property type="match status" value="1"/>
</dbReference>
<dbReference type="RefSeq" id="WP_199109872.1">
    <property type="nucleotide sequence ID" value="NZ_JAHWXQ010000002.1"/>
</dbReference>
<dbReference type="Pfam" id="PF00581">
    <property type="entry name" value="Rhodanese"/>
    <property type="match status" value="2"/>
</dbReference>
<feature type="domain" description="Rhodanese" evidence="3">
    <location>
        <begin position="15"/>
        <end position="133"/>
    </location>
</feature>
<evidence type="ECO:0000259" key="3">
    <source>
        <dbReference type="PROSITE" id="PS50206"/>
    </source>
</evidence>
<feature type="domain" description="Rhodanese" evidence="3">
    <location>
        <begin position="164"/>
        <end position="277"/>
    </location>
</feature>
<dbReference type="InterPro" id="IPR036873">
    <property type="entry name" value="Rhodanese-like_dom_sf"/>
</dbReference>
<evidence type="ECO:0000313" key="5">
    <source>
        <dbReference type="Proteomes" id="UP000774935"/>
    </source>
</evidence>
<dbReference type="CDD" id="cd01448">
    <property type="entry name" value="TST_Repeat_1"/>
    <property type="match status" value="1"/>
</dbReference>
<dbReference type="Proteomes" id="UP000774935">
    <property type="component" value="Unassembled WGS sequence"/>
</dbReference>
<dbReference type="PROSITE" id="PS50206">
    <property type="entry name" value="RHODANESE_3"/>
    <property type="match status" value="2"/>
</dbReference>
<dbReference type="CDD" id="cd01449">
    <property type="entry name" value="TST_Repeat_2"/>
    <property type="match status" value="1"/>
</dbReference>
<sequence length="279" mass="29706">MKSLINSPELATIISDAKLVLIDARTGPQAKQNYSLEHLAGALFVDLETDLAHKANDPAEGGRHPLPNISDFAKLVGELGITPESDVVVYDDKQGANAAARFWWMLRAIGHTKVQVLDGGYAAALAAGVPVKSGQEVTIKQPPYPHTTWQLPTATIAEVAKATHNPDALVIDVREAARYRGETEPIDLVAGHIPGAVNIPFAGNLSPDGSFLPPAVLHTNYKQVLGKRKPGDVIVHCGSGVTACHTLLAMEQAGLGIPKLYVGSWSEWSRSGRPIATEL</sequence>
<dbReference type="InterPro" id="IPR045078">
    <property type="entry name" value="TST/MPST-like"/>
</dbReference>
<gene>
    <name evidence="4" type="ORF">KYK27_09995</name>
</gene>